<protein>
    <recommendedName>
        <fullName evidence="5">Prolamin-like domain-containing protein</fullName>
    </recommendedName>
</protein>
<evidence type="ECO:0000256" key="1">
    <source>
        <dbReference type="SAM" id="MobiDB-lite"/>
    </source>
</evidence>
<feature type="compositionally biased region" description="Pro residues" evidence="1">
    <location>
        <begin position="154"/>
        <end position="164"/>
    </location>
</feature>
<feature type="signal peptide" evidence="2">
    <location>
        <begin position="1"/>
        <end position="23"/>
    </location>
</feature>
<keyword evidence="2" id="KW-0732">Signal</keyword>
<accession>A0AA38VSX7</accession>
<organism evidence="3 4">
    <name type="scientific">Centaurea solstitialis</name>
    <name type="common">yellow star-thistle</name>
    <dbReference type="NCBI Taxonomy" id="347529"/>
    <lineage>
        <taxon>Eukaryota</taxon>
        <taxon>Viridiplantae</taxon>
        <taxon>Streptophyta</taxon>
        <taxon>Embryophyta</taxon>
        <taxon>Tracheophyta</taxon>
        <taxon>Spermatophyta</taxon>
        <taxon>Magnoliopsida</taxon>
        <taxon>eudicotyledons</taxon>
        <taxon>Gunneridae</taxon>
        <taxon>Pentapetalae</taxon>
        <taxon>asterids</taxon>
        <taxon>campanulids</taxon>
        <taxon>Asterales</taxon>
        <taxon>Asteraceae</taxon>
        <taxon>Carduoideae</taxon>
        <taxon>Cardueae</taxon>
        <taxon>Centaureinae</taxon>
        <taxon>Centaurea</taxon>
    </lineage>
</organism>
<evidence type="ECO:0000256" key="2">
    <source>
        <dbReference type="SAM" id="SignalP"/>
    </source>
</evidence>
<dbReference type="Proteomes" id="UP001172457">
    <property type="component" value="Chromosome 8"/>
</dbReference>
<sequence>MAINTFSLLIAIVLASSATAAMAAPPPDEQGRIYAEPRFATRDEELKANDDSLFGWPFFTNNNHQSIDLIKIFRCHTSVHRVYSCLRLSLFKFPPQRNFDLFHPAAAEDCCPAISNFRDQCGDFSIAKFETFIFPPLLFKRCAVNDPPAATTPAPVPVPAPAPEPDTADDETAADVEIEV</sequence>
<feature type="chain" id="PRO_5041453249" description="Prolamin-like domain-containing protein" evidence="2">
    <location>
        <begin position="24"/>
        <end position="180"/>
    </location>
</feature>
<feature type="region of interest" description="Disordered" evidence="1">
    <location>
        <begin position="150"/>
        <end position="180"/>
    </location>
</feature>
<feature type="compositionally biased region" description="Acidic residues" evidence="1">
    <location>
        <begin position="166"/>
        <end position="180"/>
    </location>
</feature>
<comment type="caution">
    <text evidence="3">The sequence shown here is derived from an EMBL/GenBank/DDBJ whole genome shotgun (WGS) entry which is preliminary data.</text>
</comment>
<reference evidence="3" key="1">
    <citation type="submission" date="2023-03" db="EMBL/GenBank/DDBJ databases">
        <title>Chromosome-scale reference genome and RAD-based genetic map of yellow starthistle (Centaurea solstitialis) reveal putative structural variation and QTLs associated with invader traits.</title>
        <authorList>
            <person name="Reatini B."/>
            <person name="Cang F.A."/>
            <person name="Jiang Q."/>
            <person name="Mckibben M.T.W."/>
            <person name="Barker M.S."/>
            <person name="Rieseberg L.H."/>
            <person name="Dlugosch K.M."/>
        </authorList>
    </citation>
    <scope>NUCLEOTIDE SEQUENCE</scope>
    <source>
        <strain evidence="3">CAN-66</strain>
        <tissue evidence="3">Leaf</tissue>
    </source>
</reference>
<dbReference type="EMBL" id="JARYMX010000008">
    <property type="protein sequence ID" value="KAJ9537382.1"/>
    <property type="molecule type" value="Genomic_DNA"/>
</dbReference>
<evidence type="ECO:0000313" key="3">
    <source>
        <dbReference type="EMBL" id="KAJ9537382.1"/>
    </source>
</evidence>
<dbReference type="AlphaFoldDB" id="A0AA38VSX7"/>
<proteinExistence type="predicted"/>
<evidence type="ECO:0008006" key="5">
    <source>
        <dbReference type="Google" id="ProtNLM"/>
    </source>
</evidence>
<evidence type="ECO:0000313" key="4">
    <source>
        <dbReference type="Proteomes" id="UP001172457"/>
    </source>
</evidence>
<name>A0AA38VSX7_9ASTR</name>
<gene>
    <name evidence="3" type="ORF">OSB04_030115</name>
</gene>
<keyword evidence="4" id="KW-1185">Reference proteome</keyword>